<evidence type="ECO:0000313" key="4">
    <source>
        <dbReference type="EnsemblPlants" id="KRH51686"/>
    </source>
</evidence>
<dbReference type="PANTHER" id="PTHR31286">
    <property type="entry name" value="GLYCINE-RICH CELL WALL STRUCTURAL PROTEIN 1.8-LIKE"/>
    <property type="match status" value="1"/>
</dbReference>
<dbReference type="InterPro" id="IPR040256">
    <property type="entry name" value="At4g02000-like"/>
</dbReference>
<proteinExistence type="predicted"/>
<dbReference type="Pfam" id="PF14111">
    <property type="entry name" value="DUF4283"/>
    <property type="match status" value="1"/>
</dbReference>
<protein>
    <recommendedName>
        <fullName evidence="2">DUF4283 domain-containing protein</fullName>
    </recommendedName>
</protein>
<sequence>MKLDYEGGNRLLPKFTIDAKVFEQLCIPWKKCLVVKLLGKSIGYLIMKEKLQSTWKPDEGFDLIDVSYGYFMVNFDLDADREKAFEASTTTMDKTLVWVRFRGLGMVYYDGSMLLTIASAIGAPIKVDQNTLNMNRGRFARVCVQINLNVPIEGKFNLNGSWYKVEYEGPHVLCVACRCYGHVARACPTIPLSQWVVDNQGTQIKQGAGVTPNPNHNTEKVSPPATEFHEVATHG</sequence>
<evidence type="ECO:0000313" key="5">
    <source>
        <dbReference type="Proteomes" id="UP000008827"/>
    </source>
</evidence>
<reference evidence="3 4" key="1">
    <citation type="journal article" date="2010" name="Nature">
        <title>Genome sequence of the palaeopolyploid soybean.</title>
        <authorList>
            <person name="Schmutz J."/>
            <person name="Cannon S.B."/>
            <person name="Schlueter J."/>
            <person name="Ma J."/>
            <person name="Mitros T."/>
            <person name="Nelson W."/>
            <person name="Hyten D.L."/>
            <person name="Song Q."/>
            <person name="Thelen J.J."/>
            <person name="Cheng J."/>
            <person name="Xu D."/>
            <person name="Hellsten U."/>
            <person name="May G.D."/>
            <person name="Yu Y."/>
            <person name="Sakurai T."/>
            <person name="Umezawa T."/>
            <person name="Bhattacharyya M.K."/>
            <person name="Sandhu D."/>
            <person name="Valliyodan B."/>
            <person name="Lindquist E."/>
            <person name="Peto M."/>
            <person name="Grant D."/>
            <person name="Shu S."/>
            <person name="Goodstein D."/>
            <person name="Barry K."/>
            <person name="Futrell-Griggs M."/>
            <person name="Abernathy B."/>
            <person name="Du J."/>
            <person name="Tian Z."/>
            <person name="Zhu L."/>
            <person name="Gill N."/>
            <person name="Joshi T."/>
            <person name="Libault M."/>
            <person name="Sethuraman A."/>
            <person name="Zhang X.-C."/>
            <person name="Shinozaki K."/>
            <person name="Nguyen H.T."/>
            <person name="Wing R.A."/>
            <person name="Cregan P."/>
            <person name="Specht J."/>
            <person name="Grimwood J."/>
            <person name="Rokhsar D."/>
            <person name="Stacey G."/>
            <person name="Shoemaker R.C."/>
            <person name="Jackson S.A."/>
        </authorList>
    </citation>
    <scope>NUCLEOTIDE SEQUENCE</scope>
    <source>
        <strain evidence="4">cv. Williams 82</strain>
        <tissue evidence="3">Callus</tissue>
    </source>
</reference>
<dbReference type="PANTHER" id="PTHR31286:SF171">
    <property type="entry name" value="CCHC-TYPE DOMAIN-CONTAINING PROTEIN"/>
    <property type="match status" value="1"/>
</dbReference>
<dbReference type="EMBL" id="CM000839">
    <property type="protein sequence ID" value="KRH51686.1"/>
    <property type="molecule type" value="Genomic_DNA"/>
</dbReference>
<reference evidence="4" key="2">
    <citation type="submission" date="2018-02" db="UniProtKB">
        <authorList>
            <consortium name="EnsemblPlants"/>
        </authorList>
    </citation>
    <scope>IDENTIFICATION</scope>
    <source>
        <strain evidence="4">Williams 82</strain>
    </source>
</reference>
<dbReference type="InterPro" id="IPR025558">
    <property type="entry name" value="DUF4283"/>
</dbReference>
<dbReference type="Gramene" id="KRH51686">
    <property type="protein sequence ID" value="KRH51686"/>
    <property type="gene ID" value="GLYMA_06G023200"/>
</dbReference>
<dbReference type="Proteomes" id="UP000008827">
    <property type="component" value="Chromosome 6"/>
</dbReference>
<accession>A0A0R0JAV3</accession>
<dbReference type="PaxDb" id="3847-GLYMA06G02571.1"/>
<dbReference type="AlphaFoldDB" id="A0A0R0JAV3"/>
<evidence type="ECO:0000259" key="2">
    <source>
        <dbReference type="Pfam" id="PF14111"/>
    </source>
</evidence>
<gene>
    <name evidence="3" type="ORF">GLYMA_06G023200</name>
</gene>
<name>A0A0R0JAV3_SOYBN</name>
<dbReference type="InParanoid" id="A0A0R0JAV3"/>
<organism evidence="3">
    <name type="scientific">Glycine max</name>
    <name type="common">Soybean</name>
    <name type="synonym">Glycine hispida</name>
    <dbReference type="NCBI Taxonomy" id="3847"/>
    <lineage>
        <taxon>Eukaryota</taxon>
        <taxon>Viridiplantae</taxon>
        <taxon>Streptophyta</taxon>
        <taxon>Embryophyta</taxon>
        <taxon>Tracheophyta</taxon>
        <taxon>Spermatophyta</taxon>
        <taxon>Magnoliopsida</taxon>
        <taxon>eudicotyledons</taxon>
        <taxon>Gunneridae</taxon>
        <taxon>Pentapetalae</taxon>
        <taxon>rosids</taxon>
        <taxon>fabids</taxon>
        <taxon>Fabales</taxon>
        <taxon>Fabaceae</taxon>
        <taxon>Papilionoideae</taxon>
        <taxon>50 kb inversion clade</taxon>
        <taxon>NPAAA clade</taxon>
        <taxon>indigoferoid/millettioid clade</taxon>
        <taxon>Phaseoleae</taxon>
        <taxon>Glycine</taxon>
        <taxon>Glycine subgen. Soja</taxon>
    </lineage>
</organism>
<dbReference type="OMA" id="EFHEVAT"/>
<dbReference type="EnsemblPlants" id="KRH51686">
    <property type="protein sequence ID" value="KRH51686"/>
    <property type="gene ID" value="GLYMA_06G023200"/>
</dbReference>
<feature type="region of interest" description="Disordered" evidence="1">
    <location>
        <begin position="207"/>
        <end position="235"/>
    </location>
</feature>
<evidence type="ECO:0000256" key="1">
    <source>
        <dbReference type="SAM" id="MobiDB-lite"/>
    </source>
</evidence>
<keyword evidence="5" id="KW-1185">Reference proteome</keyword>
<reference evidence="3" key="3">
    <citation type="submission" date="2018-07" db="EMBL/GenBank/DDBJ databases">
        <title>WGS assembly of Glycine max.</title>
        <authorList>
            <person name="Schmutz J."/>
            <person name="Cannon S."/>
            <person name="Schlueter J."/>
            <person name="Ma J."/>
            <person name="Mitros T."/>
            <person name="Nelson W."/>
            <person name="Hyten D."/>
            <person name="Song Q."/>
            <person name="Thelen J."/>
            <person name="Cheng J."/>
            <person name="Xu D."/>
            <person name="Hellsten U."/>
            <person name="May G."/>
            <person name="Yu Y."/>
            <person name="Sakurai T."/>
            <person name="Umezawa T."/>
            <person name="Bhattacharyya M."/>
            <person name="Sandhu D."/>
            <person name="Valliyodan B."/>
            <person name="Lindquist E."/>
            <person name="Peto M."/>
            <person name="Grant D."/>
            <person name="Shu S."/>
            <person name="Goodstein D."/>
            <person name="Barry K."/>
            <person name="Futrell-Griggs M."/>
            <person name="Abernathy B."/>
            <person name="Du J."/>
            <person name="Tian Z."/>
            <person name="Zhu L."/>
            <person name="Gill N."/>
            <person name="Joshi T."/>
            <person name="Libault M."/>
            <person name="Sethuraman A."/>
            <person name="Zhang X."/>
            <person name="Shinozaki K."/>
            <person name="Nguyen H."/>
            <person name="Wing R."/>
            <person name="Cregan P."/>
            <person name="Specht J."/>
            <person name="Grimwood J."/>
            <person name="Rokhsar D."/>
            <person name="Stacey G."/>
            <person name="Shoemaker R."/>
            <person name="Jackson S."/>
        </authorList>
    </citation>
    <scope>NUCLEOTIDE SEQUENCE</scope>
    <source>
        <tissue evidence="3">Callus</tissue>
    </source>
</reference>
<evidence type="ECO:0000313" key="3">
    <source>
        <dbReference type="EMBL" id="KRH51686.1"/>
    </source>
</evidence>
<feature type="domain" description="DUF4283" evidence="2">
    <location>
        <begin position="29"/>
        <end position="94"/>
    </location>
</feature>